<dbReference type="InterPro" id="IPR013783">
    <property type="entry name" value="Ig-like_fold"/>
</dbReference>
<feature type="domain" description="Fibronectin type-III" evidence="1">
    <location>
        <begin position="282"/>
        <end position="368"/>
    </location>
</feature>
<dbReference type="Ensembl" id="ENSCCRT00015097161.1">
    <property type="protein sequence ID" value="ENSCCRP00015094115.1"/>
    <property type="gene ID" value="ENSCCRG00015037944.1"/>
</dbReference>
<proteinExistence type="predicted"/>
<dbReference type="AlphaFoldDB" id="A0A8C2GGH3"/>
<dbReference type="PANTHER" id="PTHR47135:SF4">
    <property type="match status" value="1"/>
</dbReference>
<dbReference type="CDD" id="cd00063">
    <property type="entry name" value="FN3"/>
    <property type="match status" value="1"/>
</dbReference>
<dbReference type="Proteomes" id="UP000694700">
    <property type="component" value="Unplaced"/>
</dbReference>
<feature type="domain" description="Fibronectin type-III" evidence="1">
    <location>
        <begin position="195"/>
        <end position="281"/>
    </location>
</feature>
<organism evidence="2 3">
    <name type="scientific">Cyprinus carpio</name>
    <name type="common">Common carp</name>
    <dbReference type="NCBI Taxonomy" id="7962"/>
    <lineage>
        <taxon>Eukaryota</taxon>
        <taxon>Metazoa</taxon>
        <taxon>Chordata</taxon>
        <taxon>Craniata</taxon>
        <taxon>Vertebrata</taxon>
        <taxon>Euteleostomi</taxon>
        <taxon>Actinopterygii</taxon>
        <taxon>Neopterygii</taxon>
        <taxon>Teleostei</taxon>
        <taxon>Ostariophysi</taxon>
        <taxon>Cypriniformes</taxon>
        <taxon>Cyprinidae</taxon>
        <taxon>Cyprininae</taxon>
        <taxon>Cyprinus</taxon>
    </lineage>
</organism>
<name>A0A8C2GGH3_CYPCA</name>
<reference evidence="2" key="1">
    <citation type="submission" date="2025-08" db="UniProtKB">
        <authorList>
            <consortium name="Ensembl"/>
        </authorList>
    </citation>
    <scope>IDENTIFICATION</scope>
</reference>
<dbReference type="SUPFAM" id="SSF49265">
    <property type="entry name" value="Fibronectin type III"/>
    <property type="match status" value="4"/>
</dbReference>
<evidence type="ECO:0000313" key="2">
    <source>
        <dbReference type="Ensembl" id="ENSCCRP00015094115.1"/>
    </source>
</evidence>
<dbReference type="InterPro" id="IPR036116">
    <property type="entry name" value="FN3_sf"/>
</dbReference>
<dbReference type="InterPro" id="IPR003961">
    <property type="entry name" value="FN3_dom"/>
</dbReference>
<protein>
    <recommendedName>
        <fullName evidence="1">Fibronectin type-III domain-containing protein</fullName>
    </recommendedName>
</protein>
<dbReference type="Gene3D" id="2.60.40.10">
    <property type="entry name" value="Immunoglobulins"/>
    <property type="match status" value="3"/>
</dbReference>
<feature type="domain" description="Fibronectin type-III" evidence="1">
    <location>
        <begin position="21"/>
        <end position="107"/>
    </location>
</feature>
<dbReference type="SMART" id="SM00060">
    <property type="entry name" value="FN3"/>
    <property type="match status" value="4"/>
</dbReference>
<dbReference type="PANTHER" id="PTHR47135">
    <property type="entry name" value="FIBRONECTIN TYPE III DOMAIN-CONTAINING PROTEIN 7"/>
    <property type="match status" value="1"/>
</dbReference>
<accession>A0A8C2GGH3</accession>
<feature type="domain" description="Fibronectin type-III" evidence="1">
    <location>
        <begin position="108"/>
        <end position="194"/>
    </location>
</feature>
<dbReference type="Pfam" id="PF00041">
    <property type="entry name" value="fn3"/>
    <property type="match status" value="2"/>
</dbReference>
<sequence>MSVDCTGQRSEVRRISTAPCAPQSVVSQLLDCRTGDVQISWQSSKGAQIYYAQAKSSDKTLVCNSTSTSCIIPAVGCGQTYNITVIAEANGCSSNASVTSQVTAAPCPPLNIQSIMSCDSNTASVSWSSGNGALSFMMRLECSNGQTYICRTNETGCNITNMACGQTCTVKVVALGRSCNSSEGTGSPVITGPCVPQNVSASVSCSSNIASVTWGSSQGAELYTVTASSANGLSANCTSTSTSCNLLTLTCGQSYTITVKAKGSNCSSGNSAPVQVQAVPCTPSNVLPTVDCVTNALVVSWTPGAGGQYYIATLQDSNGLSTTCQSSGSQCNVTGLRCGQLYHVNVTASDGLCSSPPSATVNTNSAPCDPQNITTVLQCDTNTANVTWAASAGANGYTAMATDRQQQRLASCHSMGTSCQLTSLPCGMRLNVTLQADGITCNSSSQPKAVVETGDRSC</sequence>
<dbReference type="PROSITE" id="PS50853">
    <property type="entry name" value="FN3"/>
    <property type="match status" value="4"/>
</dbReference>
<evidence type="ECO:0000259" key="1">
    <source>
        <dbReference type="PROSITE" id="PS50853"/>
    </source>
</evidence>
<evidence type="ECO:0000313" key="3">
    <source>
        <dbReference type="Proteomes" id="UP000694700"/>
    </source>
</evidence>